<protein>
    <submittedName>
        <fullName evidence="3">Leucine-rich repeat domain-containing protein</fullName>
    </submittedName>
</protein>
<dbReference type="PANTHER" id="PTHR46652:SF3">
    <property type="entry name" value="LEUCINE-RICH REPEAT-CONTAINING PROTEIN 9"/>
    <property type="match status" value="1"/>
</dbReference>
<comment type="caution">
    <text evidence="3">The sequence shown here is derived from an EMBL/GenBank/DDBJ whole genome shotgun (WGS) entry which is preliminary data.</text>
</comment>
<dbReference type="SMART" id="SM00365">
    <property type="entry name" value="LRR_SD22"/>
    <property type="match status" value="3"/>
</dbReference>
<dbReference type="PANTHER" id="PTHR46652">
    <property type="entry name" value="LEUCINE-RICH REPEAT AND IQ DOMAIN-CONTAINING PROTEIN 1-RELATED"/>
    <property type="match status" value="1"/>
</dbReference>
<dbReference type="InterPro" id="IPR032675">
    <property type="entry name" value="LRR_dom_sf"/>
</dbReference>
<dbReference type="Proteomes" id="UP000262939">
    <property type="component" value="Unassembled WGS sequence"/>
</dbReference>
<sequence>MKKQKIFITTITLIVLFFGIQLNVLSASKTINITDSYLNKEVRRLLNKKTGALTQVDILKLNALGIPKNTKSLKGLEYAKNLELLDFYQVNASKIDMRPVSKLSKLQVLSMSESNITEINFVRNLKNLQHLELADNKVKDISAISKLSNIRYLDISKNEIGNITPLKNLNKLETLQMDSNYIINLAPLMNLKRLDIVHMADNKIDSITPLKNLNITFANLENNNIRDISVIKFMPKLGVVLLNSNQIMSINVLKGNKSIGKIELKKNNISDISPLLYMPTLRDVLLYGNPLNQDSSMILNALKKKKVHVDDIN</sequence>
<reference evidence="3 4" key="1">
    <citation type="submission" date="2018-08" db="EMBL/GenBank/DDBJ databases">
        <title>Bacillus chawlae sp. nov., Bacillus glennii sp. nov., and Bacillus saganii sp. nov. Isolated from the Vehicle Assembly Building at Kennedy Space Center where the Viking Spacecraft were Assembled.</title>
        <authorList>
            <person name="Seuylemezian A."/>
            <person name="Vaishampayan P."/>
        </authorList>
    </citation>
    <scope>NUCLEOTIDE SEQUENCE [LARGE SCALE GENOMIC DNA]</scope>
    <source>
        <strain evidence="3 4">V44-8</strain>
    </source>
</reference>
<dbReference type="Gene3D" id="3.80.10.10">
    <property type="entry name" value="Ribonuclease Inhibitor"/>
    <property type="match status" value="2"/>
</dbReference>
<evidence type="ECO:0000313" key="4">
    <source>
        <dbReference type="Proteomes" id="UP000262939"/>
    </source>
</evidence>
<proteinExistence type="predicted"/>
<dbReference type="PROSITE" id="PS51450">
    <property type="entry name" value="LRR"/>
    <property type="match status" value="3"/>
</dbReference>
<evidence type="ECO:0000256" key="1">
    <source>
        <dbReference type="ARBA" id="ARBA00022614"/>
    </source>
</evidence>
<dbReference type="InterPro" id="IPR025875">
    <property type="entry name" value="Leu-rich_rpt_4"/>
</dbReference>
<keyword evidence="4" id="KW-1185">Reference proteome</keyword>
<dbReference type="InterPro" id="IPR050836">
    <property type="entry name" value="SDS22/Internalin_LRR"/>
</dbReference>
<keyword evidence="2" id="KW-0677">Repeat</keyword>
<gene>
    <name evidence="3" type="ORF">D0466_18965</name>
</gene>
<evidence type="ECO:0000313" key="3">
    <source>
        <dbReference type="EMBL" id="RFU61292.1"/>
    </source>
</evidence>
<dbReference type="EMBL" id="QVTD01000016">
    <property type="protein sequence ID" value="RFU61292.1"/>
    <property type="molecule type" value="Genomic_DNA"/>
</dbReference>
<name>A0A372L8D5_9BACI</name>
<dbReference type="RefSeq" id="WP_117324096.1">
    <property type="nucleotide sequence ID" value="NZ_QVTD01000016.1"/>
</dbReference>
<evidence type="ECO:0000256" key="2">
    <source>
        <dbReference type="ARBA" id="ARBA00022737"/>
    </source>
</evidence>
<dbReference type="OrthoDB" id="2786233at2"/>
<dbReference type="AlphaFoldDB" id="A0A372L8D5"/>
<keyword evidence="1" id="KW-0433">Leucine-rich repeat</keyword>
<dbReference type="Pfam" id="PF12799">
    <property type="entry name" value="LRR_4"/>
    <property type="match status" value="1"/>
</dbReference>
<dbReference type="SUPFAM" id="SSF52058">
    <property type="entry name" value="L domain-like"/>
    <property type="match status" value="1"/>
</dbReference>
<dbReference type="InterPro" id="IPR001611">
    <property type="entry name" value="Leu-rich_rpt"/>
</dbReference>
<accession>A0A372L8D5</accession>
<organism evidence="3 4">
    <name type="scientific">Peribacillus glennii</name>
    <dbReference type="NCBI Taxonomy" id="2303991"/>
    <lineage>
        <taxon>Bacteria</taxon>
        <taxon>Bacillati</taxon>
        <taxon>Bacillota</taxon>
        <taxon>Bacilli</taxon>
        <taxon>Bacillales</taxon>
        <taxon>Bacillaceae</taxon>
        <taxon>Peribacillus</taxon>
    </lineage>
</organism>